<evidence type="ECO:0000313" key="2">
    <source>
        <dbReference type="EMBL" id="SOD13866.1"/>
    </source>
</evidence>
<dbReference type="Proteomes" id="UP000219281">
    <property type="component" value="Unassembled WGS sequence"/>
</dbReference>
<protein>
    <submittedName>
        <fullName evidence="2">Uncharacterized protein</fullName>
    </submittedName>
</protein>
<proteinExistence type="predicted"/>
<keyword evidence="3" id="KW-1185">Reference proteome</keyword>
<reference evidence="3" key="1">
    <citation type="submission" date="2017-09" db="EMBL/GenBank/DDBJ databases">
        <authorList>
            <person name="Varghese N."/>
            <person name="Submissions S."/>
        </authorList>
    </citation>
    <scope>NUCLEOTIDE SEQUENCE [LARGE SCALE GENOMIC DNA]</scope>
    <source>
        <strain evidence="3">CGMCC 1.12803</strain>
    </source>
</reference>
<evidence type="ECO:0000313" key="3">
    <source>
        <dbReference type="Proteomes" id="UP000219281"/>
    </source>
</evidence>
<feature type="coiled-coil region" evidence="1">
    <location>
        <begin position="113"/>
        <end position="140"/>
    </location>
</feature>
<dbReference type="AlphaFoldDB" id="A0A285ZW59"/>
<keyword evidence="1" id="KW-0175">Coiled coil</keyword>
<name>A0A285ZW59_9SPHI</name>
<organism evidence="2 3">
    <name type="scientific">Pedobacter xixiisoli</name>
    <dbReference type="NCBI Taxonomy" id="1476464"/>
    <lineage>
        <taxon>Bacteria</taxon>
        <taxon>Pseudomonadati</taxon>
        <taxon>Bacteroidota</taxon>
        <taxon>Sphingobacteriia</taxon>
        <taxon>Sphingobacteriales</taxon>
        <taxon>Sphingobacteriaceae</taxon>
        <taxon>Pedobacter</taxon>
    </lineage>
</organism>
<sequence length="198" mass="23054">MSNSLFSKSKIDGLKKFQESTLWEWENSFVDNFKPRQKITYSEGTDWIDATILTSRLWDYLNKYTGPFTKQVVWDWDKGFYSIVDIPLSEQGGVLEVKRLTFLEVLALVAALYSRLSKRLRSISRQIGQEERKLESLVRDKRACFRAIVRMLFKNLDDEHDTVNNFQDNARAGYLKLKQYHGHQIYRGAAFKIGGIAA</sequence>
<dbReference type="EMBL" id="OCMT01000002">
    <property type="protein sequence ID" value="SOD13866.1"/>
    <property type="molecule type" value="Genomic_DNA"/>
</dbReference>
<accession>A0A285ZW59</accession>
<dbReference type="RefSeq" id="WP_097130067.1">
    <property type="nucleotide sequence ID" value="NZ_OCMT01000002.1"/>
</dbReference>
<evidence type="ECO:0000256" key="1">
    <source>
        <dbReference type="SAM" id="Coils"/>
    </source>
</evidence>
<dbReference type="OrthoDB" id="10020146at2"/>
<gene>
    <name evidence="2" type="ORF">SAMN06297358_1282</name>
</gene>